<feature type="transmembrane region" description="Helical" evidence="10">
    <location>
        <begin position="126"/>
        <end position="148"/>
    </location>
</feature>
<feature type="transmembrane region" description="Helical" evidence="10">
    <location>
        <begin position="249"/>
        <end position="265"/>
    </location>
</feature>
<dbReference type="PRINTS" id="PR01410">
    <property type="entry name" value="CCBIOGENESIS"/>
</dbReference>
<dbReference type="InterPro" id="IPR002541">
    <property type="entry name" value="Cyt_c_assembly"/>
</dbReference>
<dbReference type="InterPro" id="IPR003567">
    <property type="entry name" value="Cyt_c_biogenesis"/>
</dbReference>
<evidence type="ECO:0000256" key="9">
    <source>
        <dbReference type="ARBA" id="ARBA00037230"/>
    </source>
</evidence>
<dbReference type="STRING" id="1123069.ruthe_01111"/>
<evidence type="ECO:0000256" key="4">
    <source>
        <dbReference type="ARBA" id="ARBA00022519"/>
    </source>
</evidence>
<dbReference type="HOGENOM" id="CLU_015041_3_0_5"/>
<keyword evidence="3" id="KW-1003">Cell membrane</keyword>
<dbReference type="RefSeq" id="WP_021097205.1">
    <property type="nucleotide sequence ID" value="NZ_KE557320.1"/>
</dbReference>
<dbReference type="GO" id="GO:0017004">
    <property type="term" value="P:cytochrome complex assembly"/>
    <property type="evidence" value="ECO:0007669"/>
    <property type="project" value="UniProtKB-KW"/>
</dbReference>
<evidence type="ECO:0000256" key="1">
    <source>
        <dbReference type="ARBA" id="ARBA00004429"/>
    </source>
</evidence>
<reference evidence="13 14" key="1">
    <citation type="journal article" date="2013" name="Stand. Genomic Sci.">
        <title>Genome sequence of the reddish-pigmented Rubellimicrobium thermophilum type strain (DSM 16684(T)), a member of the Roseobacter clade.</title>
        <authorList>
            <person name="Fiebig A."/>
            <person name="Riedel T."/>
            <person name="Gronow S."/>
            <person name="Petersen J."/>
            <person name="Klenk H.P."/>
            <person name="Goker M."/>
        </authorList>
    </citation>
    <scope>NUCLEOTIDE SEQUENCE [LARGE SCALE GENOMIC DNA]</scope>
    <source>
        <strain evidence="13 14">DSM 16684</strain>
    </source>
</reference>
<feature type="transmembrane region" description="Helical" evidence="10">
    <location>
        <begin position="394"/>
        <end position="413"/>
    </location>
</feature>
<dbReference type="Pfam" id="PF01578">
    <property type="entry name" value="Cytochrom_C_asm"/>
    <property type="match status" value="1"/>
</dbReference>
<keyword evidence="5 10" id="KW-0812">Transmembrane</keyword>
<evidence type="ECO:0000256" key="7">
    <source>
        <dbReference type="ARBA" id="ARBA00022989"/>
    </source>
</evidence>
<keyword evidence="4" id="KW-0997">Cell inner membrane</keyword>
<dbReference type="GO" id="GO:0015232">
    <property type="term" value="F:heme transmembrane transporter activity"/>
    <property type="evidence" value="ECO:0007669"/>
    <property type="project" value="InterPro"/>
</dbReference>
<comment type="subcellular location">
    <subcellularLocation>
        <location evidence="1">Cell inner membrane</location>
        <topology evidence="1">Multi-pass membrane protein</topology>
    </subcellularLocation>
</comment>
<evidence type="ECO:0000256" key="3">
    <source>
        <dbReference type="ARBA" id="ARBA00022475"/>
    </source>
</evidence>
<comment type="caution">
    <text evidence="13">The sequence shown here is derived from an EMBL/GenBank/DDBJ whole genome shotgun (WGS) entry which is preliminary data.</text>
</comment>
<feature type="transmembrane region" description="Helical" evidence="10">
    <location>
        <begin position="6"/>
        <end position="26"/>
    </location>
</feature>
<dbReference type="NCBIfam" id="TIGR00353">
    <property type="entry name" value="nrfE"/>
    <property type="match status" value="1"/>
</dbReference>
<keyword evidence="7 10" id="KW-1133">Transmembrane helix</keyword>
<dbReference type="InterPro" id="IPR032523">
    <property type="entry name" value="CcmF_C"/>
</dbReference>
<evidence type="ECO:0000313" key="14">
    <source>
        <dbReference type="Proteomes" id="UP000015346"/>
    </source>
</evidence>
<dbReference type="PANTHER" id="PTHR43653">
    <property type="entry name" value="CYTOCHROME C ASSEMBLY PROTEIN-RELATED"/>
    <property type="match status" value="1"/>
</dbReference>
<evidence type="ECO:0000256" key="2">
    <source>
        <dbReference type="ARBA" id="ARBA00009186"/>
    </source>
</evidence>
<dbReference type="AlphaFoldDB" id="S9R310"/>
<gene>
    <name evidence="13" type="ORF">ruthe_01111</name>
</gene>
<name>S9R310_9RHOB</name>
<feature type="transmembrane region" description="Helical" evidence="10">
    <location>
        <begin position="47"/>
        <end position="72"/>
    </location>
</feature>
<organism evidence="13 14">
    <name type="scientific">Rubellimicrobium thermophilum DSM 16684</name>
    <dbReference type="NCBI Taxonomy" id="1123069"/>
    <lineage>
        <taxon>Bacteria</taxon>
        <taxon>Pseudomonadati</taxon>
        <taxon>Pseudomonadota</taxon>
        <taxon>Alphaproteobacteria</taxon>
        <taxon>Rhodobacterales</taxon>
        <taxon>Roseobacteraceae</taxon>
        <taxon>Rubellimicrobium</taxon>
    </lineage>
</organism>
<dbReference type="PATRIC" id="fig|1123069.3.peg.1082"/>
<keyword evidence="14" id="KW-1185">Reference proteome</keyword>
<comment type="similarity">
    <text evidence="2">Belongs to the CcmF/CycK/Ccl1/NrfE/CcsA family.</text>
</comment>
<dbReference type="EMBL" id="AOLV01000010">
    <property type="protein sequence ID" value="EPX86297.1"/>
    <property type="molecule type" value="Genomic_DNA"/>
</dbReference>
<evidence type="ECO:0000259" key="12">
    <source>
        <dbReference type="Pfam" id="PF16327"/>
    </source>
</evidence>
<keyword evidence="8 10" id="KW-0472">Membrane</keyword>
<dbReference type="PRINTS" id="PR01411">
    <property type="entry name" value="CCMFBIOGNSIS"/>
</dbReference>
<feature type="transmembrane region" description="Helical" evidence="10">
    <location>
        <begin position="352"/>
        <end position="374"/>
    </location>
</feature>
<dbReference type="OrthoDB" id="9761451at2"/>
<keyword evidence="6" id="KW-0201">Cytochrome c-type biogenesis</keyword>
<evidence type="ECO:0000256" key="5">
    <source>
        <dbReference type="ARBA" id="ARBA00022692"/>
    </source>
</evidence>
<evidence type="ECO:0000256" key="10">
    <source>
        <dbReference type="SAM" id="Phobius"/>
    </source>
</evidence>
<feature type="transmembrane region" description="Helical" evidence="10">
    <location>
        <begin position="448"/>
        <end position="470"/>
    </location>
</feature>
<evidence type="ECO:0000313" key="13">
    <source>
        <dbReference type="EMBL" id="EPX86297.1"/>
    </source>
</evidence>
<dbReference type="GO" id="GO:0005886">
    <property type="term" value="C:plasma membrane"/>
    <property type="evidence" value="ECO:0007669"/>
    <property type="project" value="UniProtKB-SubCell"/>
</dbReference>
<dbReference type="GO" id="GO:0020037">
    <property type="term" value="F:heme binding"/>
    <property type="evidence" value="ECO:0007669"/>
    <property type="project" value="InterPro"/>
</dbReference>
<protein>
    <submittedName>
        <fullName evidence="13">C-type cytochrome biogenesis protein CcmF</fullName>
    </submittedName>
</protein>
<evidence type="ECO:0000259" key="11">
    <source>
        <dbReference type="Pfam" id="PF01578"/>
    </source>
</evidence>
<feature type="transmembrane region" description="Helical" evidence="10">
    <location>
        <begin position="612"/>
        <end position="631"/>
    </location>
</feature>
<dbReference type="PANTHER" id="PTHR43653:SF1">
    <property type="entry name" value="CYTOCHROME C-TYPE BIOGENESIS PROTEIN CCMF"/>
    <property type="match status" value="1"/>
</dbReference>
<feature type="transmembrane region" description="Helical" evidence="10">
    <location>
        <begin position="311"/>
        <end position="331"/>
    </location>
</feature>
<evidence type="ECO:0000256" key="6">
    <source>
        <dbReference type="ARBA" id="ARBA00022748"/>
    </source>
</evidence>
<dbReference type="Proteomes" id="UP000015346">
    <property type="component" value="Unassembled WGS sequence"/>
</dbReference>
<accession>S9R310</accession>
<sequence>MLVELGHLALVLAFATALIQTAVPLIGAQKGWSNWMEVAIPAALSQFLLLAFSFAALAGAFLASDFSVALVYQNSHSAKPWLYKLTGVWGNHEGSMLLWLLILALFGAAVAWWGTNLPLPLRARVLAVQGSIGAAFGAFILFTSNPFLRLDIPPLDGRDLNPLLQDPGLAFHPPFLYLGYVGLSMAYSFSVAALIEGRVDAAWGRWVRPWTLAAWMFLTIGIALGSWWAYYELGWGGFWFWDPVENASFVPWLIAAALLHSAIVVEKREALKTWTVLLAILAFAFALLGTFIVRSGIITSVHAFATDPTRGVFILAIFALFTGGALILFALRAPALEARGVFGLVSRESGLVLNNVLLAVSAFVVLVGTLWPLIAEMTTGRVLSVGPPFFEAAFTPFMVGVAVVLPIGALLAWKRGNLRRAMRTLMPAALLAFALAALVWTVGTGRPILAALGTALGVWIVAGAALDLWSRTGRSGAARLLHLPRADWGKAVAHAGLGVTILGISLLMAWEQEDIRTARLGEAFAVGAYTITLNAVEEVEGPNYRSLMGDVTVERDGRPVARLHPEKRFYPVAGMPTTEAAIDNGILRDVYVVLGDPQQGGGYAVRTYVKPFANWIWGGAILMALGGLLSLSDRRHRVAAGAARMAQGRALPAE</sequence>
<evidence type="ECO:0000256" key="8">
    <source>
        <dbReference type="ARBA" id="ARBA00023136"/>
    </source>
</evidence>
<feature type="domain" description="Cytochrome c assembly protein" evidence="11">
    <location>
        <begin position="89"/>
        <end position="295"/>
    </location>
</feature>
<feature type="transmembrane region" description="Helical" evidence="10">
    <location>
        <begin position="207"/>
        <end position="229"/>
    </location>
</feature>
<feature type="transmembrane region" description="Helical" evidence="10">
    <location>
        <begin position="96"/>
        <end position="114"/>
    </location>
</feature>
<dbReference type="Pfam" id="PF16327">
    <property type="entry name" value="CcmF_C"/>
    <property type="match status" value="1"/>
</dbReference>
<dbReference type="InterPro" id="IPR003568">
    <property type="entry name" value="Cyt_c_biogenesis_CcmF"/>
</dbReference>
<feature type="domain" description="Cytochrome c-type biogenesis protein CcmF C-terminal" evidence="12">
    <location>
        <begin position="315"/>
        <end position="634"/>
    </location>
</feature>
<feature type="transmembrane region" description="Helical" evidence="10">
    <location>
        <begin position="175"/>
        <end position="195"/>
    </location>
</feature>
<comment type="function">
    <text evidence="9">Required for the biogenesis of c-type cytochromes. Possible subunit of a heme lyase.</text>
</comment>
<dbReference type="NCBIfam" id="NF007691">
    <property type="entry name" value="PRK10369.1"/>
    <property type="match status" value="1"/>
</dbReference>
<feature type="transmembrane region" description="Helical" evidence="10">
    <location>
        <begin position="277"/>
        <end position="305"/>
    </location>
</feature>
<feature type="transmembrane region" description="Helical" evidence="10">
    <location>
        <begin position="425"/>
        <end position="442"/>
    </location>
</feature>
<proteinExistence type="inferred from homology"/>
<feature type="transmembrane region" description="Helical" evidence="10">
    <location>
        <begin position="491"/>
        <end position="510"/>
    </location>
</feature>